<dbReference type="Gene3D" id="3.40.50.700">
    <property type="entry name" value="NADH:ubiquinone oxidoreductase-like, 20kDa subunit"/>
    <property type="match status" value="1"/>
</dbReference>
<feature type="domain" description="NADH:ubiquinone oxidoreductase-like 20kDa subunit" evidence="2">
    <location>
        <begin position="12"/>
        <end position="156"/>
    </location>
</feature>
<dbReference type="KEGG" id="afg:AFULGI_00014850"/>
<dbReference type="InterPro" id="IPR006137">
    <property type="entry name" value="NADH_UbQ_OxRdtase-like_20kDa"/>
</dbReference>
<dbReference type="GO" id="GO:0051536">
    <property type="term" value="F:iron-sulfur cluster binding"/>
    <property type="evidence" value="ECO:0007669"/>
    <property type="project" value="InterPro"/>
</dbReference>
<evidence type="ECO:0000313" key="3">
    <source>
        <dbReference type="EMBL" id="AIG98252.1"/>
    </source>
</evidence>
<keyword evidence="1 3" id="KW-0560">Oxidoreductase</keyword>
<sequence length="293" mass="32139">MIDVAFYIAHGCSGCTMSMLDLGERMNDFRMRVAWAAPTLGDGKYDRIPEVDYAFIEGGIGLSEHVEIVRELREKSETLVAFGICASCGGIMGLANLHSKEEILEDVFGSAKSSVGDLRIPEMLEFVKPLDSVVEVDCYIGGCPPTPEQIYNAFKAIFEGERGWITSGKSVCEFCSRNLSEKFGEVSRFLRVPDKECFLKQGILCFGPATQGDCMASCPNSNSPCRGCGGMLPSVDDHGSALVDMLSSLTDEKGIEALSMTYTNLSKLLYLYTLPSSTLRGKVRRYHLRGVKR</sequence>
<evidence type="ECO:0000256" key="1">
    <source>
        <dbReference type="ARBA" id="ARBA00023002"/>
    </source>
</evidence>
<dbReference type="AlphaFoldDB" id="A0A075WER0"/>
<dbReference type="InterPro" id="IPR051349">
    <property type="entry name" value="Hydrogenase_assoc-protein"/>
</dbReference>
<protein>
    <submittedName>
        <fullName evidence="3">Coenzyme F420-reducing hydrogenase, gamma subunit</fullName>
        <ecNumber evidence="3">1.12.99.-</ecNumber>
    </submittedName>
</protein>
<dbReference type="GO" id="GO:0016491">
    <property type="term" value="F:oxidoreductase activity"/>
    <property type="evidence" value="ECO:0007669"/>
    <property type="project" value="UniProtKB-KW"/>
</dbReference>
<name>A0A075WER0_ARCFL</name>
<dbReference type="PANTHER" id="PTHR42845:SF2">
    <property type="entry name" value="F420-NON-REDUCING HYDROGENASE VHU SUBUNIT G"/>
    <property type="match status" value="1"/>
</dbReference>
<evidence type="ECO:0000313" key="4">
    <source>
        <dbReference type="Proteomes" id="UP000028501"/>
    </source>
</evidence>
<proteinExistence type="predicted"/>
<dbReference type="SUPFAM" id="SSF56770">
    <property type="entry name" value="HydA/Nqo6-like"/>
    <property type="match status" value="1"/>
</dbReference>
<dbReference type="Pfam" id="PF01058">
    <property type="entry name" value="Oxidored_q6"/>
    <property type="match status" value="1"/>
</dbReference>
<dbReference type="EMBL" id="CP006577">
    <property type="protein sequence ID" value="AIG98252.1"/>
    <property type="molecule type" value="Genomic_DNA"/>
</dbReference>
<evidence type="ECO:0000259" key="2">
    <source>
        <dbReference type="Pfam" id="PF01058"/>
    </source>
</evidence>
<dbReference type="RefSeq" id="WP_010878870.1">
    <property type="nucleotide sequence ID" value="NZ_CP006577.1"/>
</dbReference>
<reference evidence="3 4" key="1">
    <citation type="submission" date="2013-07" db="EMBL/GenBank/DDBJ databases">
        <title>Genome of Archaeoglobus fulgidus.</title>
        <authorList>
            <person name="Fiebig A."/>
            <person name="Birkeland N.-K."/>
        </authorList>
    </citation>
    <scope>NUCLEOTIDE SEQUENCE [LARGE SCALE GENOMIC DNA]</scope>
    <source>
        <strain evidence="3 4">DSM 8774</strain>
    </source>
</reference>
<dbReference type="InterPro" id="IPR037024">
    <property type="entry name" value="NiFe_Hase_small_N_sf"/>
</dbReference>
<gene>
    <name evidence="3" type="ORF">AFULGI_00014850</name>
</gene>
<accession>A0A075WER0</accession>
<dbReference type="HOGENOM" id="CLU_053270_0_0_2"/>
<dbReference type="GeneID" id="24794984"/>
<dbReference type="Proteomes" id="UP000028501">
    <property type="component" value="Chromosome"/>
</dbReference>
<organism evidence="3 4">
    <name type="scientific">Archaeoglobus fulgidus DSM 8774</name>
    <dbReference type="NCBI Taxonomy" id="1344584"/>
    <lineage>
        <taxon>Archaea</taxon>
        <taxon>Methanobacteriati</taxon>
        <taxon>Methanobacteriota</taxon>
        <taxon>Archaeoglobi</taxon>
        <taxon>Archaeoglobales</taxon>
        <taxon>Archaeoglobaceae</taxon>
        <taxon>Archaeoglobus</taxon>
    </lineage>
</organism>
<dbReference type="EC" id="1.12.99.-" evidence="3"/>
<dbReference type="PANTHER" id="PTHR42845">
    <property type="entry name" value="COENZYME F420-REDUCING HYDROGENASE, GAMMA SUBUNIT"/>
    <property type="match status" value="1"/>
</dbReference>